<accession>A0A3S5EGY0</accession>
<keyword evidence="3" id="KW-1185">Reference proteome</keyword>
<reference evidence="2 3" key="1">
    <citation type="submission" date="2018-12" db="EMBL/GenBank/DDBJ databases">
        <authorList>
            <consortium name="Pathogen Informatics"/>
        </authorList>
    </citation>
    <scope>NUCLEOTIDE SEQUENCE [LARGE SCALE GENOMIC DNA]</scope>
    <source>
        <strain evidence="2 3">NCTC11636</strain>
    </source>
</reference>
<evidence type="ECO:0000313" key="3">
    <source>
        <dbReference type="Proteomes" id="UP000266895"/>
    </source>
</evidence>
<protein>
    <submittedName>
        <fullName evidence="2">Uncharacterized protein</fullName>
    </submittedName>
</protein>
<evidence type="ECO:0000256" key="1">
    <source>
        <dbReference type="SAM" id="MobiDB-lite"/>
    </source>
</evidence>
<feature type="region of interest" description="Disordered" evidence="1">
    <location>
        <begin position="1"/>
        <end position="38"/>
    </location>
</feature>
<sequence length="38" mass="3633">MTAPAGTAGSRDTGTAPLPGAVAAEEPTTGTRPGRPVI</sequence>
<dbReference type="EMBL" id="LR134350">
    <property type="protein sequence ID" value="VEG26681.1"/>
    <property type="molecule type" value="Genomic_DNA"/>
</dbReference>
<name>A0A3S5EGY0_9ACTO</name>
<evidence type="ECO:0000313" key="2">
    <source>
        <dbReference type="EMBL" id="VEG26681.1"/>
    </source>
</evidence>
<gene>
    <name evidence="2" type="ORF">NCTC11636_00648</name>
</gene>
<dbReference type="AlphaFoldDB" id="A0A3S5EGY0"/>
<dbReference type="KEGG" id="ahw:NCTC11636_00648"/>
<dbReference type="Proteomes" id="UP000266895">
    <property type="component" value="Chromosome"/>
</dbReference>
<organism evidence="2 3">
    <name type="scientific">Actinomyces howellii</name>
    <dbReference type="NCBI Taxonomy" id="52771"/>
    <lineage>
        <taxon>Bacteria</taxon>
        <taxon>Bacillati</taxon>
        <taxon>Actinomycetota</taxon>
        <taxon>Actinomycetes</taxon>
        <taxon>Actinomycetales</taxon>
        <taxon>Actinomycetaceae</taxon>
        <taxon>Actinomyces</taxon>
    </lineage>
</organism>
<proteinExistence type="predicted"/>